<dbReference type="EMBL" id="JAINUL010000001">
    <property type="protein sequence ID" value="MCC0094500.1"/>
    <property type="molecule type" value="Genomic_DNA"/>
</dbReference>
<proteinExistence type="inferred from homology"/>
<name>A0ABS8E0N2_9ACTN</name>
<dbReference type="Gene3D" id="3.40.50.620">
    <property type="entry name" value="HUPs"/>
    <property type="match status" value="2"/>
</dbReference>
<accession>A0ABS8E0N2</accession>
<keyword evidence="4" id="KW-1185">Reference proteome</keyword>
<feature type="domain" description="UspA" evidence="2">
    <location>
        <begin position="153"/>
        <end position="288"/>
    </location>
</feature>
<dbReference type="PANTHER" id="PTHR46268:SF6">
    <property type="entry name" value="UNIVERSAL STRESS PROTEIN UP12"/>
    <property type="match status" value="1"/>
</dbReference>
<comment type="caution">
    <text evidence="3">The sequence shown here is derived from an EMBL/GenBank/DDBJ whole genome shotgun (WGS) entry which is preliminary data.</text>
</comment>
<evidence type="ECO:0000256" key="1">
    <source>
        <dbReference type="ARBA" id="ARBA00008791"/>
    </source>
</evidence>
<sequence length="291" mass="30416">MNDLIAVGLDGSAESVAAAHWAAREALLRGVPLHLVHAEEWSSPRAVPVPTADVRRPWSQALLTEAAEALRTAHPQLDVGIRSIDGRPAAVLAHVAANAGMIVLGSRGLGTLMGFVLGSVGMAVIQATVRPVVVVRASEDAVPHPVSRHASRDLVVGIDTSKPCDALLTFAFEEAARRACALHVLHSWSPPPLVGYGGAYEPRIHAQLEMSAKAALDDVLGPWRVKYPAVAVTSRASAGHAATELVDRSSEAGLMVVGRRIRQSPIGAHIGPVAHAVLHHAKGPVAVIAHA</sequence>
<dbReference type="Pfam" id="PF00582">
    <property type="entry name" value="Usp"/>
    <property type="match status" value="2"/>
</dbReference>
<evidence type="ECO:0000313" key="4">
    <source>
        <dbReference type="Proteomes" id="UP001520654"/>
    </source>
</evidence>
<dbReference type="SUPFAM" id="SSF52402">
    <property type="entry name" value="Adenine nucleotide alpha hydrolases-like"/>
    <property type="match status" value="2"/>
</dbReference>
<dbReference type="InterPro" id="IPR006015">
    <property type="entry name" value="Universal_stress_UspA"/>
</dbReference>
<dbReference type="Proteomes" id="UP001520654">
    <property type="component" value="Unassembled WGS sequence"/>
</dbReference>
<comment type="similarity">
    <text evidence="1">Belongs to the universal stress protein A family.</text>
</comment>
<protein>
    <submittedName>
        <fullName evidence="3">Universal stress protein</fullName>
    </submittedName>
</protein>
<evidence type="ECO:0000259" key="2">
    <source>
        <dbReference type="Pfam" id="PF00582"/>
    </source>
</evidence>
<evidence type="ECO:0000313" key="3">
    <source>
        <dbReference type="EMBL" id="MCC0094500.1"/>
    </source>
</evidence>
<gene>
    <name evidence="3" type="ORF">K7B10_06805</name>
</gene>
<dbReference type="InterPro" id="IPR006016">
    <property type="entry name" value="UspA"/>
</dbReference>
<feature type="domain" description="UspA" evidence="2">
    <location>
        <begin position="1"/>
        <end position="136"/>
    </location>
</feature>
<organism evidence="3 4">
    <name type="scientific">Streptomyces flavotricini</name>
    <dbReference type="NCBI Taxonomy" id="66888"/>
    <lineage>
        <taxon>Bacteria</taxon>
        <taxon>Bacillati</taxon>
        <taxon>Actinomycetota</taxon>
        <taxon>Actinomycetes</taxon>
        <taxon>Kitasatosporales</taxon>
        <taxon>Streptomycetaceae</taxon>
        <taxon>Streptomyces</taxon>
    </lineage>
</organism>
<dbReference type="PRINTS" id="PR01438">
    <property type="entry name" value="UNVRSLSTRESS"/>
</dbReference>
<dbReference type="InterPro" id="IPR014729">
    <property type="entry name" value="Rossmann-like_a/b/a_fold"/>
</dbReference>
<reference evidence="3 4" key="1">
    <citation type="submission" date="2021-08" db="EMBL/GenBank/DDBJ databases">
        <title>Genomic Architecture of Streptomyces flavotricini NGL1 and Streptomyces erythrochromogenes HMS4 With Differential Plant Beneficial attributes and laccase production capabilities.</title>
        <authorList>
            <person name="Salwan R."/>
            <person name="Kaur R."/>
            <person name="Sharma V."/>
        </authorList>
    </citation>
    <scope>NUCLEOTIDE SEQUENCE [LARGE SCALE GENOMIC DNA]</scope>
    <source>
        <strain evidence="3 4">NGL1</strain>
    </source>
</reference>
<dbReference type="PANTHER" id="PTHR46268">
    <property type="entry name" value="STRESS RESPONSE PROTEIN NHAX"/>
    <property type="match status" value="1"/>
</dbReference>